<protein>
    <recommendedName>
        <fullName evidence="3">Isoquinoline 1-oxidoreductase subunit</fullName>
    </recommendedName>
</protein>
<comment type="caution">
    <text evidence="1">The sequence shown here is derived from an EMBL/GenBank/DDBJ whole genome shotgun (WGS) entry which is preliminary data.</text>
</comment>
<dbReference type="Proteomes" id="UP001595711">
    <property type="component" value="Unassembled WGS sequence"/>
</dbReference>
<proteinExistence type="predicted"/>
<dbReference type="RefSeq" id="WP_379730035.1">
    <property type="nucleotide sequence ID" value="NZ_JBHRYJ010000009.1"/>
</dbReference>
<sequence>MTQESMKRLFRLAVWAVPTFAAVAVAGLGAYVAAAQQNQTRTNPLLTPGVQKAVAATGLAPVESFASIQSQKDRSVALYLEAAKVIEHPRCMNCHPVTRRPSQGDDMHSHIPPIKSDAALFAAGIQCTSCHGPVNRPTNTAGIRSIPGADPWQLAPLSMGWQTLTTGQICERLKDRAHNGDRSLEQIRVHLSEDHLVGWAWHPGEGRKPVPGTQEKFGHLITAWIETGAYCPE</sequence>
<dbReference type="SUPFAM" id="SSF48695">
    <property type="entry name" value="Multiheme cytochromes"/>
    <property type="match status" value="1"/>
</dbReference>
<dbReference type="Gene3D" id="1.10.1130.10">
    <property type="entry name" value="Flavocytochrome C3, Chain A"/>
    <property type="match status" value="1"/>
</dbReference>
<evidence type="ECO:0000313" key="1">
    <source>
        <dbReference type="EMBL" id="MFC3678402.1"/>
    </source>
</evidence>
<dbReference type="InterPro" id="IPR036280">
    <property type="entry name" value="Multihaem_cyt_sf"/>
</dbReference>
<reference evidence="2" key="1">
    <citation type="journal article" date="2019" name="Int. J. Syst. Evol. Microbiol.">
        <title>The Global Catalogue of Microorganisms (GCM) 10K type strain sequencing project: providing services to taxonomists for standard genome sequencing and annotation.</title>
        <authorList>
            <consortium name="The Broad Institute Genomics Platform"/>
            <consortium name="The Broad Institute Genome Sequencing Center for Infectious Disease"/>
            <person name="Wu L."/>
            <person name="Ma J."/>
        </authorList>
    </citation>
    <scope>NUCLEOTIDE SEQUENCE [LARGE SCALE GENOMIC DNA]</scope>
    <source>
        <strain evidence="2">KCTC 42182</strain>
    </source>
</reference>
<dbReference type="EMBL" id="JBHRYJ010000009">
    <property type="protein sequence ID" value="MFC3678402.1"/>
    <property type="molecule type" value="Genomic_DNA"/>
</dbReference>
<name>A0ABV7VNW3_9PROT</name>
<keyword evidence="2" id="KW-1185">Reference proteome</keyword>
<gene>
    <name evidence="1" type="ORF">ACFOOQ_22845</name>
</gene>
<evidence type="ECO:0008006" key="3">
    <source>
        <dbReference type="Google" id="ProtNLM"/>
    </source>
</evidence>
<organism evidence="1 2">
    <name type="scientific">Ferrovibrio xuzhouensis</name>
    <dbReference type="NCBI Taxonomy" id="1576914"/>
    <lineage>
        <taxon>Bacteria</taxon>
        <taxon>Pseudomonadati</taxon>
        <taxon>Pseudomonadota</taxon>
        <taxon>Alphaproteobacteria</taxon>
        <taxon>Rhodospirillales</taxon>
        <taxon>Rhodospirillaceae</taxon>
        <taxon>Ferrovibrio</taxon>
    </lineage>
</organism>
<accession>A0ABV7VNW3</accession>
<evidence type="ECO:0000313" key="2">
    <source>
        <dbReference type="Proteomes" id="UP001595711"/>
    </source>
</evidence>